<feature type="transmembrane region" description="Helical" evidence="2">
    <location>
        <begin position="118"/>
        <end position="139"/>
    </location>
</feature>
<keyword evidence="3" id="KW-1185">Reference proteome</keyword>
<evidence type="ECO:0000256" key="2">
    <source>
        <dbReference type="SAM" id="Phobius"/>
    </source>
</evidence>
<evidence type="ECO:0000313" key="3">
    <source>
        <dbReference type="Proteomes" id="UP000038045"/>
    </source>
</evidence>
<proteinExistence type="inferred from homology"/>
<keyword evidence="2" id="KW-1133">Transmembrane helix</keyword>
<dbReference type="STRING" id="131310.A0A0N4ZUH6"/>
<dbReference type="GO" id="GO:0031966">
    <property type="term" value="C:mitochondrial membrane"/>
    <property type="evidence" value="ECO:0007669"/>
    <property type="project" value="TreeGrafter"/>
</dbReference>
<dbReference type="PANTHER" id="PTHR13281:SF0">
    <property type="entry name" value="TRANSMEMBRANE PROTEIN 70, MITOCHONDRIAL"/>
    <property type="match status" value="1"/>
</dbReference>
<dbReference type="WBParaSite" id="PTRK_0001223900.1">
    <property type="protein sequence ID" value="PTRK_0001223900.1"/>
    <property type="gene ID" value="PTRK_0001223900"/>
</dbReference>
<accession>A0A0N4ZUH6</accession>
<dbReference type="Proteomes" id="UP000038045">
    <property type="component" value="Unplaced"/>
</dbReference>
<evidence type="ECO:0000313" key="4">
    <source>
        <dbReference type="WBParaSite" id="PTRK_0001223900.1"/>
    </source>
</evidence>
<evidence type="ECO:0000256" key="1">
    <source>
        <dbReference type="ARBA" id="ARBA00005280"/>
    </source>
</evidence>
<keyword evidence="2" id="KW-0812">Transmembrane</keyword>
<dbReference type="InterPro" id="IPR009724">
    <property type="entry name" value="TMEM70"/>
</dbReference>
<reference evidence="4" key="1">
    <citation type="submission" date="2017-02" db="UniProtKB">
        <authorList>
            <consortium name="WormBaseParasite"/>
        </authorList>
    </citation>
    <scope>IDENTIFICATION</scope>
</reference>
<dbReference type="GO" id="GO:0033615">
    <property type="term" value="P:mitochondrial proton-transporting ATP synthase complex assembly"/>
    <property type="evidence" value="ECO:0007669"/>
    <property type="project" value="TreeGrafter"/>
</dbReference>
<dbReference type="InterPro" id="IPR045325">
    <property type="entry name" value="TMEM70/TMEM186/TMEM223"/>
</dbReference>
<dbReference type="Pfam" id="PF06979">
    <property type="entry name" value="TMEM70"/>
    <property type="match status" value="1"/>
</dbReference>
<organism evidence="3 4">
    <name type="scientific">Parastrongyloides trichosuri</name>
    <name type="common">Possum-specific nematode worm</name>
    <dbReference type="NCBI Taxonomy" id="131310"/>
    <lineage>
        <taxon>Eukaryota</taxon>
        <taxon>Metazoa</taxon>
        <taxon>Ecdysozoa</taxon>
        <taxon>Nematoda</taxon>
        <taxon>Chromadorea</taxon>
        <taxon>Rhabditida</taxon>
        <taxon>Tylenchina</taxon>
        <taxon>Panagrolaimomorpha</taxon>
        <taxon>Strongyloidoidea</taxon>
        <taxon>Strongyloididae</taxon>
        <taxon>Parastrongyloides</taxon>
    </lineage>
</organism>
<dbReference type="AlphaFoldDB" id="A0A0N4ZUH6"/>
<sequence length="232" mass="26087">MLFILNRGLLNCISRNSLLNVNLCLKNTSNRNFSNTNLLCNVSKCIPLSSIDKSTLGHSILHLKENGAETTPTDYVKKGIIAAKIFSLSSSSAGLIMIPYLTSYLWTAATERPGMMVFTILANTFLGILTFTPLLLHFLTKRFVSNIYYNHDTKVYTSIQYNFLLRKMALQFKASDVVDPTIAPEAKKLYIPLATAFVHGKPLMISLDRNQYRDQLAFDEMTKNIHIPIDAD</sequence>
<feature type="transmembrane region" description="Helical" evidence="2">
    <location>
        <begin position="85"/>
        <end position="106"/>
    </location>
</feature>
<protein>
    <submittedName>
        <fullName evidence="4">Transmembrane protein 70 homolog, mitochondrial</fullName>
    </submittedName>
</protein>
<comment type="similarity">
    <text evidence="1">Belongs to the TMEM70 family.</text>
</comment>
<dbReference type="PANTHER" id="PTHR13281">
    <property type="entry name" value="TRANSMEMBRANE PROTEIN 70, MITOCHONDRIAL"/>
    <property type="match status" value="1"/>
</dbReference>
<keyword evidence="2" id="KW-0472">Membrane</keyword>
<name>A0A0N4ZUH6_PARTI</name>